<gene>
    <name evidence="3" type="ORF">ACFFGT_27785</name>
</gene>
<proteinExistence type="inferred from homology"/>
<feature type="domain" description="Activator of Hsp90 ATPase homologue 1/2-like C-terminal" evidence="2">
    <location>
        <begin position="12"/>
        <end position="140"/>
    </location>
</feature>
<sequence>MQPIRKELLVEAAQETAFNVFTQQMDLWWPKTHHIGSCAMTAAVLEPKPDGRWYTVHEDGSEANVGKVLTWDPYGRLVLAWQINGNFKYDPELVTEVEVNFITEGPKTTRVKFEHRNLDKLLGGEKVIADMDQGWGHIMNLYKAVADEA</sequence>
<keyword evidence="4" id="KW-1185">Reference proteome</keyword>
<protein>
    <submittedName>
        <fullName evidence="3">SRPBCC family protein</fullName>
    </submittedName>
</protein>
<dbReference type="CDD" id="cd08891">
    <property type="entry name" value="SRPBCC_CalC"/>
    <property type="match status" value="1"/>
</dbReference>
<dbReference type="EMBL" id="JBHLTS010000077">
    <property type="protein sequence ID" value="MFC0518047.1"/>
    <property type="molecule type" value="Genomic_DNA"/>
</dbReference>
<dbReference type="InterPro" id="IPR023393">
    <property type="entry name" value="START-like_dom_sf"/>
</dbReference>
<dbReference type="SUPFAM" id="SSF55961">
    <property type="entry name" value="Bet v1-like"/>
    <property type="match status" value="1"/>
</dbReference>
<dbReference type="InterPro" id="IPR013538">
    <property type="entry name" value="ASHA1/2-like_C"/>
</dbReference>
<reference evidence="3 4" key="1">
    <citation type="submission" date="2024-09" db="EMBL/GenBank/DDBJ databases">
        <authorList>
            <person name="Sun Q."/>
            <person name="Mori K."/>
        </authorList>
    </citation>
    <scope>NUCLEOTIDE SEQUENCE [LARGE SCALE GENOMIC DNA]</scope>
    <source>
        <strain evidence="3 4">NCAIM B.02415</strain>
    </source>
</reference>
<dbReference type="Gene3D" id="3.30.530.20">
    <property type="match status" value="1"/>
</dbReference>
<dbReference type="Pfam" id="PF08327">
    <property type="entry name" value="AHSA1"/>
    <property type="match status" value="1"/>
</dbReference>
<dbReference type="Proteomes" id="UP001589828">
    <property type="component" value="Unassembled WGS sequence"/>
</dbReference>
<organism evidence="3 4">
    <name type="scientific">Mucilaginibacter angelicae</name>
    <dbReference type="NCBI Taxonomy" id="869718"/>
    <lineage>
        <taxon>Bacteria</taxon>
        <taxon>Pseudomonadati</taxon>
        <taxon>Bacteroidota</taxon>
        <taxon>Sphingobacteriia</taxon>
        <taxon>Sphingobacteriales</taxon>
        <taxon>Sphingobacteriaceae</taxon>
        <taxon>Mucilaginibacter</taxon>
    </lineage>
</organism>
<comment type="caution">
    <text evidence="3">The sequence shown here is derived from an EMBL/GenBank/DDBJ whole genome shotgun (WGS) entry which is preliminary data.</text>
</comment>
<evidence type="ECO:0000313" key="4">
    <source>
        <dbReference type="Proteomes" id="UP001589828"/>
    </source>
</evidence>
<dbReference type="RefSeq" id="WP_377025772.1">
    <property type="nucleotide sequence ID" value="NZ_JBHLTS010000077.1"/>
</dbReference>
<name>A0ABV6LF09_9SPHI</name>
<evidence type="ECO:0000256" key="1">
    <source>
        <dbReference type="ARBA" id="ARBA00006817"/>
    </source>
</evidence>
<accession>A0ABV6LF09</accession>
<evidence type="ECO:0000313" key="3">
    <source>
        <dbReference type="EMBL" id="MFC0518047.1"/>
    </source>
</evidence>
<comment type="similarity">
    <text evidence="1">Belongs to the AHA1 family.</text>
</comment>
<evidence type="ECO:0000259" key="2">
    <source>
        <dbReference type="Pfam" id="PF08327"/>
    </source>
</evidence>